<organism evidence="1 2">
    <name type="scientific">Vitis vinifera</name>
    <name type="common">Grape</name>
    <dbReference type="NCBI Taxonomy" id="29760"/>
    <lineage>
        <taxon>Eukaryota</taxon>
        <taxon>Viridiplantae</taxon>
        <taxon>Streptophyta</taxon>
        <taxon>Embryophyta</taxon>
        <taxon>Tracheophyta</taxon>
        <taxon>Spermatophyta</taxon>
        <taxon>Magnoliopsida</taxon>
        <taxon>eudicotyledons</taxon>
        <taxon>Gunneridae</taxon>
        <taxon>Pentapetalae</taxon>
        <taxon>rosids</taxon>
        <taxon>Vitales</taxon>
        <taxon>Vitaceae</taxon>
        <taxon>Viteae</taxon>
        <taxon>Vitis</taxon>
    </lineage>
</organism>
<evidence type="ECO:0008006" key="3">
    <source>
        <dbReference type="Google" id="ProtNLM"/>
    </source>
</evidence>
<protein>
    <recommendedName>
        <fullName evidence="3">Reverse transcriptase/retrotransposon-derived protein RNase H-like domain-containing protein</fullName>
    </recommendedName>
</protein>
<dbReference type="InterPro" id="IPR032567">
    <property type="entry name" value="RTL1-rel"/>
</dbReference>
<sequence>MRNDLKLEDIPIVRDYPDVFPKDLPGLPPDREVEFTIDLALGTTSISKAPYRMAPLELKELKIQLQELRFIEGFSNIALPSNQIDSERGSGGFMVYSDVLVKVLGCVLMKHGKVVAYASRQFKELNMRQRRWFELLKDYDYIIQYHLGKANVVADALSRKTIDSLAAIRGCQRQILEDLRSFTSPYQSFGLGSSCGKL</sequence>
<comment type="caution">
    <text evidence="1">The sequence shown here is derived from an EMBL/GenBank/DDBJ whole genome shotgun (WGS) entry which is preliminary data.</text>
</comment>
<reference evidence="1 2" key="1">
    <citation type="journal article" date="2018" name="PLoS Genet.">
        <title>Population sequencing reveals clonal diversity and ancestral inbreeding in the grapevine cultivar Chardonnay.</title>
        <authorList>
            <person name="Roach M.J."/>
            <person name="Johnson D.L."/>
            <person name="Bohlmann J."/>
            <person name="van Vuuren H.J."/>
            <person name="Jones S.J."/>
            <person name="Pretorius I.S."/>
            <person name="Schmidt S.A."/>
            <person name="Borneman A.R."/>
        </authorList>
    </citation>
    <scope>NUCLEOTIDE SEQUENCE [LARGE SCALE GENOMIC DNA]</scope>
    <source>
        <strain evidence="2">cv. Chardonnay</strain>
        <tissue evidence="1">Leaf</tissue>
    </source>
</reference>
<dbReference type="PANTHER" id="PTHR15503">
    <property type="entry name" value="LDOC1 RELATED"/>
    <property type="match status" value="1"/>
</dbReference>
<dbReference type="SUPFAM" id="SSF56672">
    <property type="entry name" value="DNA/RNA polymerases"/>
    <property type="match status" value="2"/>
</dbReference>
<dbReference type="PANTHER" id="PTHR15503:SF45">
    <property type="entry name" value="RNA-DIRECTED DNA POLYMERASE HOMOLOG"/>
    <property type="match status" value="1"/>
</dbReference>
<accession>A0A438F1K8</accession>
<dbReference type="Proteomes" id="UP000288805">
    <property type="component" value="Unassembled WGS sequence"/>
</dbReference>
<gene>
    <name evidence="1" type="ORF">CK203_101210</name>
</gene>
<evidence type="ECO:0000313" key="1">
    <source>
        <dbReference type="EMBL" id="RVW53900.1"/>
    </source>
</evidence>
<evidence type="ECO:0000313" key="2">
    <source>
        <dbReference type="Proteomes" id="UP000288805"/>
    </source>
</evidence>
<name>A0A438F1K8_VITVI</name>
<dbReference type="AlphaFoldDB" id="A0A438F1K8"/>
<dbReference type="InterPro" id="IPR043502">
    <property type="entry name" value="DNA/RNA_pol_sf"/>
</dbReference>
<dbReference type="EMBL" id="QGNW01001137">
    <property type="protein sequence ID" value="RVW53900.1"/>
    <property type="molecule type" value="Genomic_DNA"/>
</dbReference>
<proteinExistence type="predicted"/>